<evidence type="ECO:0000313" key="2">
    <source>
        <dbReference type="EMBL" id="THW84791.1"/>
    </source>
</evidence>
<feature type="region of interest" description="Disordered" evidence="1">
    <location>
        <begin position="211"/>
        <end position="243"/>
    </location>
</feature>
<dbReference type="Proteomes" id="UP000304928">
    <property type="component" value="Unassembled WGS sequence"/>
</dbReference>
<evidence type="ECO:0000313" key="3">
    <source>
        <dbReference type="Proteomes" id="UP000304928"/>
    </source>
</evidence>
<protein>
    <submittedName>
        <fullName evidence="2">Uncharacterized protein</fullName>
    </submittedName>
</protein>
<dbReference type="AlphaFoldDB" id="A0A4S9AXD5"/>
<proteinExistence type="predicted"/>
<sequence>MNNHVTPTLSITLPTLKAMAPNMALQRTRSPSSGRRSRRISLPAILQHIQAHNTSNTSINDSINNMSPFINLTDLSDALDIPASSSKHKESIKARGVRFNSKISVVEIPAPEQTQAHRVSFSDEIIDIDTAELSSSSQTSSPPRKRVRFGCMKNSVRKHFSHTPIYKMKNFDAISPLMTSKKRVRFGCMKGEPPTVTHTSEEVSELLADEAATFKREKRRGSTSTYDSEMSEQTNDSENLEVD</sequence>
<evidence type="ECO:0000256" key="1">
    <source>
        <dbReference type="SAM" id="MobiDB-lite"/>
    </source>
</evidence>
<comment type="caution">
    <text evidence="2">The sequence shown here is derived from an EMBL/GenBank/DDBJ whole genome shotgun (WGS) entry which is preliminary data.</text>
</comment>
<feature type="compositionally biased region" description="Polar residues" evidence="1">
    <location>
        <begin position="222"/>
        <end position="237"/>
    </location>
</feature>
<organism evidence="2 3">
    <name type="scientific">Aureobasidium pullulans</name>
    <name type="common">Black yeast</name>
    <name type="synonym">Pullularia pullulans</name>
    <dbReference type="NCBI Taxonomy" id="5580"/>
    <lineage>
        <taxon>Eukaryota</taxon>
        <taxon>Fungi</taxon>
        <taxon>Dikarya</taxon>
        <taxon>Ascomycota</taxon>
        <taxon>Pezizomycotina</taxon>
        <taxon>Dothideomycetes</taxon>
        <taxon>Dothideomycetidae</taxon>
        <taxon>Dothideales</taxon>
        <taxon>Saccotheciaceae</taxon>
        <taxon>Aureobasidium</taxon>
    </lineage>
</organism>
<name>A0A4S9AXD5_AURPU</name>
<accession>A0A4S9AXD5</accession>
<gene>
    <name evidence="2" type="ORF">D6D15_08555</name>
</gene>
<reference evidence="2 3" key="1">
    <citation type="submission" date="2018-10" db="EMBL/GenBank/DDBJ databases">
        <title>Fifty Aureobasidium pullulans genomes reveal a recombining polyextremotolerant generalist.</title>
        <authorList>
            <person name="Gostincar C."/>
            <person name="Turk M."/>
            <person name="Zajc J."/>
            <person name="Gunde-Cimerman N."/>
        </authorList>
    </citation>
    <scope>NUCLEOTIDE SEQUENCE [LARGE SCALE GENOMIC DNA]</scope>
    <source>
        <strain evidence="2 3">EXF-10507</strain>
    </source>
</reference>
<dbReference type="EMBL" id="QZAR01000207">
    <property type="protein sequence ID" value="THW84791.1"/>
    <property type="molecule type" value="Genomic_DNA"/>
</dbReference>